<dbReference type="PANTHER" id="PTHR23279:SF21">
    <property type="entry name" value="DEFECTIVE PROBOSCIS EXTENSION RESPONSE 11, ISOFORM B-RELATED"/>
    <property type="match status" value="1"/>
</dbReference>
<evidence type="ECO:0000313" key="2">
    <source>
        <dbReference type="EMBL" id="KAK4323006.1"/>
    </source>
</evidence>
<dbReference type="InterPro" id="IPR003598">
    <property type="entry name" value="Ig_sub2"/>
</dbReference>
<name>A0AAE1QAZ9_9EUCA</name>
<feature type="domain" description="Ig-like" evidence="1">
    <location>
        <begin position="24"/>
        <end position="119"/>
    </location>
</feature>
<protein>
    <recommendedName>
        <fullName evidence="1">Ig-like domain-containing protein</fullName>
    </recommendedName>
</protein>
<reference evidence="2" key="1">
    <citation type="submission" date="2023-11" db="EMBL/GenBank/DDBJ databases">
        <title>Genome assemblies of two species of porcelain crab, Petrolisthes cinctipes and Petrolisthes manimaculis (Anomura: Porcellanidae).</title>
        <authorList>
            <person name="Angst P."/>
        </authorList>
    </citation>
    <scope>NUCLEOTIDE SEQUENCE</scope>
    <source>
        <strain evidence="2">PB745_02</strain>
        <tissue evidence="2">Gill</tissue>
    </source>
</reference>
<dbReference type="GO" id="GO:0050808">
    <property type="term" value="P:synapse organization"/>
    <property type="evidence" value="ECO:0007669"/>
    <property type="project" value="TreeGrafter"/>
</dbReference>
<dbReference type="Proteomes" id="UP001292094">
    <property type="component" value="Unassembled WGS sequence"/>
</dbReference>
<sequence length="169" mass="19171">MSDYFRLGCVQGRARAGEGLYTGPYFTSPSPINVTVHENTIAYLPCTVRQLGDKSVSWVRQRDADIVAVGRYTFVRDDRLTIHYTEDTHTWTLVIKFVQGRDAGTYECQVSTEPKMSLLVHLKVIVPQVEVSGAADKYIRRGSTAKLQCTVSSTVQLPDYIFWYHSEDR</sequence>
<dbReference type="SUPFAM" id="SSF48726">
    <property type="entry name" value="Immunoglobulin"/>
    <property type="match status" value="2"/>
</dbReference>
<accession>A0AAE1QAZ9</accession>
<dbReference type="AlphaFoldDB" id="A0AAE1QAZ9"/>
<keyword evidence="3" id="KW-1185">Reference proteome</keyword>
<dbReference type="InterPro" id="IPR003599">
    <property type="entry name" value="Ig_sub"/>
</dbReference>
<dbReference type="FunFam" id="2.60.40.10:FF:000129">
    <property type="entry name" value="CLUMA_CG018772, isoform A"/>
    <property type="match status" value="1"/>
</dbReference>
<dbReference type="InterPro" id="IPR013098">
    <property type="entry name" value="Ig_I-set"/>
</dbReference>
<comment type="caution">
    <text evidence="2">The sequence shown here is derived from an EMBL/GenBank/DDBJ whole genome shotgun (WGS) entry which is preliminary data.</text>
</comment>
<dbReference type="Gene3D" id="2.60.40.10">
    <property type="entry name" value="Immunoglobulins"/>
    <property type="match status" value="1"/>
</dbReference>
<dbReference type="InterPro" id="IPR037448">
    <property type="entry name" value="Zig-8"/>
</dbReference>
<dbReference type="SMART" id="SM00406">
    <property type="entry name" value="IGv"/>
    <property type="match status" value="1"/>
</dbReference>
<gene>
    <name evidence="2" type="ORF">Pmani_006266</name>
</gene>
<dbReference type="PROSITE" id="PS50835">
    <property type="entry name" value="IG_LIKE"/>
    <property type="match status" value="2"/>
</dbReference>
<dbReference type="GO" id="GO:0032589">
    <property type="term" value="C:neuron projection membrane"/>
    <property type="evidence" value="ECO:0007669"/>
    <property type="project" value="TreeGrafter"/>
</dbReference>
<dbReference type="SMART" id="SM00408">
    <property type="entry name" value="IGc2"/>
    <property type="match status" value="1"/>
</dbReference>
<organism evidence="2 3">
    <name type="scientific">Petrolisthes manimaculis</name>
    <dbReference type="NCBI Taxonomy" id="1843537"/>
    <lineage>
        <taxon>Eukaryota</taxon>
        <taxon>Metazoa</taxon>
        <taxon>Ecdysozoa</taxon>
        <taxon>Arthropoda</taxon>
        <taxon>Crustacea</taxon>
        <taxon>Multicrustacea</taxon>
        <taxon>Malacostraca</taxon>
        <taxon>Eumalacostraca</taxon>
        <taxon>Eucarida</taxon>
        <taxon>Decapoda</taxon>
        <taxon>Pleocyemata</taxon>
        <taxon>Anomura</taxon>
        <taxon>Galatheoidea</taxon>
        <taxon>Porcellanidae</taxon>
        <taxon>Petrolisthes</taxon>
    </lineage>
</organism>
<dbReference type="EMBL" id="JAWZYT010000479">
    <property type="protein sequence ID" value="KAK4323006.1"/>
    <property type="molecule type" value="Genomic_DNA"/>
</dbReference>
<dbReference type="Pfam" id="PF07679">
    <property type="entry name" value="I-set"/>
    <property type="match status" value="1"/>
</dbReference>
<feature type="domain" description="Ig-like" evidence="1">
    <location>
        <begin position="127"/>
        <end position="169"/>
    </location>
</feature>
<dbReference type="InterPro" id="IPR007110">
    <property type="entry name" value="Ig-like_dom"/>
</dbReference>
<dbReference type="PANTHER" id="PTHR23279">
    <property type="entry name" value="DEFECTIVE PROBOSCIS EXTENSION RESPONSE DPR -RELATED"/>
    <property type="match status" value="1"/>
</dbReference>
<proteinExistence type="predicted"/>
<dbReference type="InterPro" id="IPR013783">
    <property type="entry name" value="Ig-like_fold"/>
</dbReference>
<dbReference type="InterPro" id="IPR036179">
    <property type="entry name" value="Ig-like_dom_sf"/>
</dbReference>
<evidence type="ECO:0000259" key="1">
    <source>
        <dbReference type="PROSITE" id="PS50835"/>
    </source>
</evidence>
<dbReference type="InterPro" id="IPR013106">
    <property type="entry name" value="Ig_V-set"/>
</dbReference>
<dbReference type="SMART" id="SM00409">
    <property type="entry name" value="IG"/>
    <property type="match status" value="1"/>
</dbReference>
<evidence type="ECO:0000313" key="3">
    <source>
        <dbReference type="Proteomes" id="UP001292094"/>
    </source>
</evidence>
<feature type="non-terminal residue" evidence="2">
    <location>
        <position position="1"/>
    </location>
</feature>